<gene>
    <name evidence="1" type="ORF">JY651_28070</name>
</gene>
<organism evidence="1 2">
    <name type="scientific">Pyxidicoccus parkwayensis</name>
    <dbReference type="NCBI Taxonomy" id="2813578"/>
    <lineage>
        <taxon>Bacteria</taxon>
        <taxon>Pseudomonadati</taxon>
        <taxon>Myxococcota</taxon>
        <taxon>Myxococcia</taxon>
        <taxon>Myxococcales</taxon>
        <taxon>Cystobacterineae</taxon>
        <taxon>Myxococcaceae</taxon>
        <taxon>Pyxidicoccus</taxon>
    </lineage>
</organism>
<dbReference type="RefSeq" id="WP_206720788.1">
    <property type="nucleotide sequence ID" value="NZ_CP071090.1"/>
</dbReference>
<sequence length="321" mass="36804">MAPKDYDKLAPCIASIVQHSRTPIRNVYVVARQELEHLHLHQVAGKPVIWINEERYPFAVHDVTDALVRKGTTHPHGSWYYQQLLKLCVYSAIPDLLDHVLILDADFHFARGVPFLTERGEAILSPGYPFEWQLNTRDYPHKVTHVHARFAGRLVPGWAPRNPFSGMHHHMVLDRRILDALHAAVEQRRKQPFWKAFLDTVDVEKWNGASEYVLYFHHALQKHPERVVTRHLRTCDIIHDSEEPFDAPAAMGRLRETGRYDAVGCHAFLNLRQRLQTMDYLPAKLKQRLAASGAAAFLLVLEEGVLGVEEYLGSSELQTSL</sequence>
<proteinExistence type="predicted"/>
<accession>A0ABX7NK10</accession>
<reference evidence="1 2" key="1">
    <citation type="submission" date="2021-02" db="EMBL/GenBank/DDBJ databases">
        <title>De Novo genome assembly of isolated myxobacteria.</title>
        <authorList>
            <person name="Stevens D.C."/>
        </authorList>
    </citation>
    <scope>NUCLEOTIDE SEQUENCE [LARGE SCALE GENOMIC DNA]</scope>
    <source>
        <strain evidence="2">SCPEA02</strain>
    </source>
</reference>
<dbReference type="Proteomes" id="UP000662747">
    <property type="component" value="Chromosome"/>
</dbReference>
<dbReference type="EMBL" id="CP071090">
    <property type="protein sequence ID" value="QSQ19200.1"/>
    <property type="molecule type" value="Genomic_DNA"/>
</dbReference>
<keyword evidence="2" id="KW-1185">Reference proteome</keyword>
<protein>
    <submittedName>
        <fullName evidence="1">Uncharacterized protein</fullName>
    </submittedName>
</protein>
<evidence type="ECO:0000313" key="2">
    <source>
        <dbReference type="Proteomes" id="UP000662747"/>
    </source>
</evidence>
<name>A0ABX7NK10_9BACT</name>
<evidence type="ECO:0000313" key="1">
    <source>
        <dbReference type="EMBL" id="QSQ19200.1"/>
    </source>
</evidence>